<evidence type="ECO:0000313" key="1">
    <source>
        <dbReference type="EMBL" id="GAA0822279.1"/>
    </source>
</evidence>
<reference evidence="2" key="1">
    <citation type="journal article" date="2019" name="Int. J. Syst. Evol. Microbiol.">
        <title>The Global Catalogue of Microorganisms (GCM) 10K type strain sequencing project: providing services to taxonomists for standard genome sequencing and annotation.</title>
        <authorList>
            <consortium name="The Broad Institute Genomics Platform"/>
            <consortium name="The Broad Institute Genome Sequencing Center for Infectious Disease"/>
            <person name="Wu L."/>
            <person name="Ma J."/>
        </authorList>
    </citation>
    <scope>NUCLEOTIDE SEQUENCE [LARGE SCALE GENOMIC DNA]</scope>
    <source>
        <strain evidence="2">JCM 15608</strain>
    </source>
</reference>
<evidence type="ECO:0008006" key="3">
    <source>
        <dbReference type="Google" id="ProtNLM"/>
    </source>
</evidence>
<dbReference type="Proteomes" id="UP001500021">
    <property type="component" value="Unassembled WGS sequence"/>
</dbReference>
<gene>
    <name evidence="1" type="ORF">GCM10009111_30320</name>
</gene>
<organism evidence="1 2">
    <name type="scientific">Colwellia asteriadis</name>
    <dbReference type="NCBI Taxonomy" id="517723"/>
    <lineage>
        <taxon>Bacteria</taxon>
        <taxon>Pseudomonadati</taxon>
        <taxon>Pseudomonadota</taxon>
        <taxon>Gammaproteobacteria</taxon>
        <taxon>Alteromonadales</taxon>
        <taxon>Colwelliaceae</taxon>
        <taxon>Colwellia</taxon>
    </lineage>
</organism>
<dbReference type="InterPro" id="IPR021866">
    <property type="entry name" value="SpoIIAA-like"/>
</dbReference>
<name>A0ABP3WKJ8_9GAMM</name>
<proteinExistence type="predicted"/>
<accession>A0ABP3WKJ8</accession>
<dbReference type="SUPFAM" id="SSF52091">
    <property type="entry name" value="SpoIIaa-like"/>
    <property type="match status" value="1"/>
</dbReference>
<evidence type="ECO:0000313" key="2">
    <source>
        <dbReference type="Proteomes" id="UP001500021"/>
    </source>
</evidence>
<protein>
    <recommendedName>
        <fullName evidence="3">STAS/SEC14 domain-containing protein</fullName>
    </recommendedName>
</protein>
<dbReference type="Pfam" id="PF11964">
    <property type="entry name" value="SpoIIAA-like"/>
    <property type="match status" value="1"/>
</dbReference>
<comment type="caution">
    <text evidence="1">The sequence shown here is derived from an EMBL/GenBank/DDBJ whole genome shotgun (WGS) entry which is preliminary data.</text>
</comment>
<dbReference type="RefSeq" id="WP_343818563.1">
    <property type="nucleotide sequence ID" value="NZ_BAAAFA010000011.1"/>
</dbReference>
<dbReference type="InterPro" id="IPR038396">
    <property type="entry name" value="SpoIIAA-like_sf"/>
</dbReference>
<sequence length="121" mass="13541">MITRLEQSEGANIGVFVSGKVDAAEENKWIAIFDKLIADHGEINILIVIDDNISFTLEAAYNDFKWALKNIKHMNNLAIVSNSKTLAWLIAVDSPFGKLVGVNEKHFETSELAQAWHWVTS</sequence>
<keyword evidence="2" id="KW-1185">Reference proteome</keyword>
<dbReference type="Gene3D" id="3.40.50.10600">
    <property type="entry name" value="SpoIIaa-like domains"/>
    <property type="match status" value="1"/>
</dbReference>
<dbReference type="InterPro" id="IPR036513">
    <property type="entry name" value="STAS_dom_sf"/>
</dbReference>
<dbReference type="EMBL" id="BAAAFA010000011">
    <property type="protein sequence ID" value="GAA0822279.1"/>
    <property type="molecule type" value="Genomic_DNA"/>
</dbReference>